<dbReference type="Proteomes" id="UP001596425">
    <property type="component" value="Unassembled WGS sequence"/>
</dbReference>
<organism evidence="1 2">
    <name type="scientific">Microbulbifer taiwanensis</name>
    <dbReference type="NCBI Taxonomy" id="986746"/>
    <lineage>
        <taxon>Bacteria</taxon>
        <taxon>Pseudomonadati</taxon>
        <taxon>Pseudomonadota</taxon>
        <taxon>Gammaproteobacteria</taxon>
        <taxon>Cellvibrionales</taxon>
        <taxon>Microbulbiferaceae</taxon>
        <taxon>Microbulbifer</taxon>
    </lineage>
</organism>
<reference evidence="2" key="1">
    <citation type="journal article" date="2019" name="Int. J. Syst. Evol. Microbiol.">
        <title>The Global Catalogue of Microorganisms (GCM) 10K type strain sequencing project: providing services to taxonomists for standard genome sequencing and annotation.</title>
        <authorList>
            <consortium name="The Broad Institute Genomics Platform"/>
            <consortium name="The Broad Institute Genome Sequencing Center for Infectious Disease"/>
            <person name="Wu L."/>
            <person name="Ma J."/>
        </authorList>
    </citation>
    <scope>NUCLEOTIDE SEQUENCE [LARGE SCALE GENOMIC DNA]</scope>
    <source>
        <strain evidence="2">CGMCC 1.13718</strain>
    </source>
</reference>
<accession>A0ABW1YWV0</accession>
<evidence type="ECO:0000313" key="2">
    <source>
        <dbReference type="Proteomes" id="UP001596425"/>
    </source>
</evidence>
<gene>
    <name evidence="1" type="ORF">ACFQBM_21565</name>
</gene>
<dbReference type="RefSeq" id="WP_377516707.1">
    <property type="nucleotide sequence ID" value="NZ_JBHSVR010000003.1"/>
</dbReference>
<comment type="caution">
    <text evidence="1">The sequence shown here is derived from an EMBL/GenBank/DDBJ whole genome shotgun (WGS) entry which is preliminary data.</text>
</comment>
<protein>
    <submittedName>
        <fullName evidence="1">Uncharacterized protein</fullName>
    </submittedName>
</protein>
<proteinExistence type="predicted"/>
<dbReference type="EMBL" id="JBHSVR010000003">
    <property type="protein sequence ID" value="MFC6635860.1"/>
    <property type="molecule type" value="Genomic_DNA"/>
</dbReference>
<feature type="non-terminal residue" evidence="1">
    <location>
        <position position="90"/>
    </location>
</feature>
<keyword evidence="2" id="KW-1185">Reference proteome</keyword>
<name>A0ABW1YWV0_9GAMM</name>
<sequence length="90" mass="10179">MDMHIYHCHLDNLLYSQNHKHTVIWTIIVISTDSLARIALDLQLGISHQDRFHRLIQSVRSLLNSMLCPAALRGGPVHPAGHRRPDAGRA</sequence>
<evidence type="ECO:0000313" key="1">
    <source>
        <dbReference type="EMBL" id="MFC6635860.1"/>
    </source>
</evidence>